<keyword evidence="11" id="KW-0812">Transmembrane</keyword>
<keyword evidence="9 10" id="KW-0479">Metal-binding</keyword>
<keyword evidence="13" id="KW-1185">Reference proteome</keyword>
<evidence type="ECO:0000256" key="2">
    <source>
        <dbReference type="ARBA" id="ARBA00004586"/>
    </source>
</evidence>
<dbReference type="Pfam" id="PF00067">
    <property type="entry name" value="p450"/>
    <property type="match status" value="1"/>
</dbReference>
<proteinExistence type="inferred from homology"/>
<dbReference type="GO" id="GO:0005789">
    <property type="term" value="C:endoplasmic reticulum membrane"/>
    <property type="evidence" value="ECO:0007669"/>
    <property type="project" value="UniProtKB-SubCell"/>
</dbReference>
<comment type="caution">
    <text evidence="12">The sequence shown here is derived from an EMBL/GenBank/DDBJ whole genome shotgun (WGS) entry which is preliminary data.</text>
</comment>
<sequence>MIPLYAILGLLGTLIVFLRYSSWRKKYSQLMPGKKLPFFNIFGDLIEIWIAKDVSLSIMNFLLKEAELFRKEKLFCVWAGYVPFVVFFRADVVKELLKNNTLNDKSWAYEWIKPVLGKGLITSTYEKSKARRKVLALCFHSGVLRSFLPVFSDEAQKLVNFLQKETEKDFTYIAEPISLCAVDINCETIFGITIDALGSKKLECPQSVTRASSIFMSKIISPWHWIDIIFRNTRLGKEFHYHCDILHEGTRKMIEEQKKLYRTGEKDTRERKYKAMMELLLDSNELGEAEIDEEMDTFALAGHINTTAAVRWALYLIGLYADVQAKLHEEIDQVFGKDLQRPVTEEDLKQLQYLDCVLKESSRLYPTVSLIARQVNEDTKISAYTIPKGASCVMFLYYLHRDPEIFPDPEKFDPDRFLPENKISIPEYAFVPFSVGPRSCIGFRYAEMQSKTIVTQILRNFTVRSLDERDKIKPILTPTLHPHIPIRLRIRSRFDRSI</sequence>
<keyword evidence="7 10" id="KW-0503">Monooxygenase</keyword>
<name>A0A4Y2M122_ARAVE</name>
<dbReference type="InterPro" id="IPR017972">
    <property type="entry name" value="Cyt_P450_CS"/>
</dbReference>
<dbReference type="PANTHER" id="PTHR24291">
    <property type="entry name" value="CYTOCHROME P450 FAMILY 4"/>
    <property type="match status" value="1"/>
</dbReference>
<dbReference type="InterPro" id="IPR050196">
    <property type="entry name" value="Cytochrome_P450_Monoox"/>
</dbReference>
<evidence type="ECO:0000256" key="4">
    <source>
        <dbReference type="ARBA" id="ARBA00022617"/>
    </source>
</evidence>
<dbReference type="Gene3D" id="1.10.630.10">
    <property type="entry name" value="Cytochrome P450"/>
    <property type="match status" value="1"/>
</dbReference>
<dbReference type="PRINTS" id="PR00463">
    <property type="entry name" value="EP450I"/>
</dbReference>
<accession>A0A4Y2M122</accession>
<evidence type="ECO:0000256" key="5">
    <source>
        <dbReference type="ARBA" id="ARBA00022824"/>
    </source>
</evidence>
<dbReference type="InterPro" id="IPR001128">
    <property type="entry name" value="Cyt_P450"/>
</dbReference>
<keyword evidence="11" id="KW-1133">Transmembrane helix</keyword>
<dbReference type="SUPFAM" id="SSF48264">
    <property type="entry name" value="Cytochrome P450"/>
    <property type="match status" value="1"/>
</dbReference>
<dbReference type="AlphaFoldDB" id="A0A4Y2M122"/>
<evidence type="ECO:0000256" key="7">
    <source>
        <dbReference type="ARBA" id="ARBA00023033"/>
    </source>
</evidence>
<dbReference type="CDD" id="cd20628">
    <property type="entry name" value="CYP4"/>
    <property type="match status" value="1"/>
</dbReference>
<dbReference type="EMBL" id="BGPR01006617">
    <property type="protein sequence ID" value="GBN20449.1"/>
    <property type="molecule type" value="Genomic_DNA"/>
</dbReference>
<evidence type="ECO:0000313" key="13">
    <source>
        <dbReference type="Proteomes" id="UP000499080"/>
    </source>
</evidence>
<dbReference type="InterPro" id="IPR002401">
    <property type="entry name" value="Cyt_P450_E_grp-I"/>
</dbReference>
<dbReference type="GO" id="GO:0005506">
    <property type="term" value="F:iron ion binding"/>
    <property type="evidence" value="ECO:0007669"/>
    <property type="project" value="InterPro"/>
</dbReference>
<evidence type="ECO:0000256" key="6">
    <source>
        <dbReference type="ARBA" id="ARBA00023004"/>
    </source>
</evidence>
<reference evidence="12 13" key="1">
    <citation type="journal article" date="2019" name="Sci. Rep.">
        <title>Orb-weaving spider Araneus ventricosus genome elucidates the spidroin gene catalogue.</title>
        <authorList>
            <person name="Kono N."/>
            <person name="Nakamura H."/>
            <person name="Ohtoshi R."/>
            <person name="Moran D.A.P."/>
            <person name="Shinohara A."/>
            <person name="Yoshida Y."/>
            <person name="Fujiwara M."/>
            <person name="Mori M."/>
            <person name="Tomita M."/>
            <person name="Arakawa K."/>
        </authorList>
    </citation>
    <scope>NUCLEOTIDE SEQUENCE [LARGE SCALE GENOMIC DNA]</scope>
</reference>
<keyword evidence="6 9" id="KW-0408">Iron</keyword>
<dbReference type="OrthoDB" id="1470350at2759"/>
<evidence type="ECO:0000256" key="1">
    <source>
        <dbReference type="ARBA" id="ARBA00001971"/>
    </source>
</evidence>
<dbReference type="Proteomes" id="UP000499080">
    <property type="component" value="Unassembled WGS sequence"/>
</dbReference>
<evidence type="ECO:0000256" key="10">
    <source>
        <dbReference type="RuleBase" id="RU000461"/>
    </source>
</evidence>
<keyword evidence="10" id="KW-0560">Oxidoreductase</keyword>
<comment type="cofactor">
    <cofactor evidence="1 9">
        <name>heme</name>
        <dbReference type="ChEBI" id="CHEBI:30413"/>
    </cofactor>
</comment>
<organism evidence="12 13">
    <name type="scientific">Araneus ventricosus</name>
    <name type="common">Orbweaver spider</name>
    <name type="synonym">Epeira ventricosa</name>
    <dbReference type="NCBI Taxonomy" id="182803"/>
    <lineage>
        <taxon>Eukaryota</taxon>
        <taxon>Metazoa</taxon>
        <taxon>Ecdysozoa</taxon>
        <taxon>Arthropoda</taxon>
        <taxon>Chelicerata</taxon>
        <taxon>Arachnida</taxon>
        <taxon>Araneae</taxon>
        <taxon>Araneomorphae</taxon>
        <taxon>Entelegynae</taxon>
        <taxon>Araneoidea</taxon>
        <taxon>Araneidae</taxon>
        <taxon>Araneus</taxon>
    </lineage>
</organism>
<evidence type="ECO:0000256" key="9">
    <source>
        <dbReference type="PIRSR" id="PIRSR602401-1"/>
    </source>
</evidence>
<feature type="binding site" description="axial binding residue" evidence="9">
    <location>
        <position position="440"/>
    </location>
    <ligand>
        <name>heme</name>
        <dbReference type="ChEBI" id="CHEBI:30413"/>
    </ligand>
    <ligandPart>
        <name>Fe</name>
        <dbReference type="ChEBI" id="CHEBI:18248"/>
    </ligandPart>
</feature>
<feature type="transmembrane region" description="Helical" evidence="11">
    <location>
        <begin position="75"/>
        <end position="92"/>
    </location>
</feature>
<evidence type="ECO:0000256" key="8">
    <source>
        <dbReference type="ARBA" id="ARBA00023136"/>
    </source>
</evidence>
<dbReference type="PRINTS" id="PR00385">
    <property type="entry name" value="P450"/>
</dbReference>
<comment type="subcellular location">
    <subcellularLocation>
        <location evidence="2">Endoplasmic reticulum membrane</location>
    </subcellularLocation>
</comment>
<gene>
    <name evidence="12" type="primary">Cyp4v2_53</name>
    <name evidence="12" type="ORF">AVEN_271022_1</name>
</gene>
<dbReference type="GO" id="GO:0016705">
    <property type="term" value="F:oxidoreductase activity, acting on paired donors, with incorporation or reduction of molecular oxygen"/>
    <property type="evidence" value="ECO:0007669"/>
    <property type="project" value="InterPro"/>
</dbReference>
<keyword evidence="8 11" id="KW-0472">Membrane</keyword>
<keyword evidence="5" id="KW-0256">Endoplasmic reticulum</keyword>
<dbReference type="PROSITE" id="PS00086">
    <property type="entry name" value="CYTOCHROME_P450"/>
    <property type="match status" value="1"/>
</dbReference>
<comment type="similarity">
    <text evidence="3 10">Belongs to the cytochrome P450 family.</text>
</comment>
<keyword evidence="4 9" id="KW-0349">Heme</keyword>
<protein>
    <submittedName>
        <fullName evidence="12">Cytochrome P450 4V2</fullName>
    </submittedName>
</protein>
<evidence type="ECO:0000313" key="12">
    <source>
        <dbReference type="EMBL" id="GBN20449.1"/>
    </source>
</evidence>
<dbReference type="GO" id="GO:0020037">
    <property type="term" value="F:heme binding"/>
    <property type="evidence" value="ECO:0007669"/>
    <property type="project" value="InterPro"/>
</dbReference>
<dbReference type="InterPro" id="IPR036396">
    <property type="entry name" value="Cyt_P450_sf"/>
</dbReference>
<evidence type="ECO:0000256" key="11">
    <source>
        <dbReference type="SAM" id="Phobius"/>
    </source>
</evidence>
<dbReference type="GO" id="GO:0004497">
    <property type="term" value="F:monooxygenase activity"/>
    <property type="evidence" value="ECO:0007669"/>
    <property type="project" value="UniProtKB-KW"/>
</dbReference>
<dbReference type="PANTHER" id="PTHR24291:SF189">
    <property type="entry name" value="CYTOCHROME P450 4C3-RELATED"/>
    <property type="match status" value="1"/>
</dbReference>
<evidence type="ECO:0000256" key="3">
    <source>
        <dbReference type="ARBA" id="ARBA00010617"/>
    </source>
</evidence>